<dbReference type="EMBL" id="JACGWN010000015">
    <property type="protein sequence ID" value="KAL0400778.1"/>
    <property type="molecule type" value="Genomic_DNA"/>
</dbReference>
<feature type="compositionally biased region" description="Basic and acidic residues" evidence="1">
    <location>
        <begin position="115"/>
        <end position="124"/>
    </location>
</feature>
<dbReference type="PANTHER" id="PTHR12398:SF20">
    <property type="entry name" value="PROTEIN PHOSPHATASE 1 REGULATORY INHIBITOR SUBUNIT 2"/>
    <property type="match status" value="1"/>
</dbReference>
<evidence type="ECO:0000313" key="2">
    <source>
        <dbReference type="EMBL" id="KAL0400778.1"/>
    </source>
</evidence>
<sequence length="221" mass="24655">MADMKKGARGRVKWDEDNLGEIEATKPVRQKITEPKTPYHPMIDDDGSLSPIGSGNFEDGLEDAMHAEAIRSALNDVASSSKTNSHQSGWSTSEDEADAMEQDGEACDLNTNDNDNLKEREGKRIYQPGEDNSNSHSFPNANLSGSDFERRRSFREHRKAHYDEFRKVKELLRQGSFLEDESDEETKANGKKDRQCDTTSSITDGVEDIDVEKPSKPANGS</sequence>
<feature type="region of interest" description="Disordered" evidence="1">
    <location>
        <begin position="25"/>
        <end position="59"/>
    </location>
</feature>
<dbReference type="PANTHER" id="PTHR12398">
    <property type="entry name" value="PROTEIN PHOSPHATASE INHIBITOR"/>
    <property type="match status" value="1"/>
</dbReference>
<protein>
    <submittedName>
        <fullName evidence="2">Protein phosphatase inhibitor 2</fullName>
    </submittedName>
</protein>
<feature type="compositionally biased region" description="Acidic residues" evidence="1">
    <location>
        <begin position="93"/>
        <end position="106"/>
    </location>
</feature>
<gene>
    <name evidence="2" type="ORF">Slati_4107700</name>
</gene>
<organism evidence="2">
    <name type="scientific">Sesamum latifolium</name>
    <dbReference type="NCBI Taxonomy" id="2727402"/>
    <lineage>
        <taxon>Eukaryota</taxon>
        <taxon>Viridiplantae</taxon>
        <taxon>Streptophyta</taxon>
        <taxon>Embryophyta</taxon>
        <taxon>Tracheophyta</taxon>
        <taxon>Spermatophyta</taxon>
        <taxon>Magnoliopsida</taxon>
        <taxon>eudicotyledons</taxon>
        <taxon>Gunneridae</taxon>
        <taxon>Pentapetalae</taxon>
        <taxon>asterids</taxon>
        <taxon>lamiids</taxon>
        <taxon>Lamiales</taxon>
        <taxon>Pedaliaceae</taxon>
        <taxon>Sesamum</taxon>
    </lineage>
</organism>
<feature type="region of interest" description="Disordered" evidence="1">
    <location>
        <begin position="175"/>
        <end position="221"/>
    </location>
</feature>
<reference evidence="2" key="2">
    <citation type="journal article" date="2024" name="Plant">
        <title>Genomic evolution and insights into agronomic trait innovations of Sesamum species.</title>
        <authorList>
            <person name="Miao H."/>
            <person name="Wang L."/>
            <person name="Qu L."/>
            <person name="Liu H."/>
            <person name="Sun Y."/>
            <person name="Le M."/>
            <person name="Wang Q."/>
            <person name="Wei S."/>
            <person name="Zheng Y."/>
            <person name="Lin W."/>
            <person name="Duan Y."/>
            <person name="Cao H."/>
            <person name="Xiong S."/>
            <person name="Wang X."/>
            <person name="Wei L."/>
            <person name="Li C."/>
            <person name="Ma Q."/>
            <person name="Ju M."/>
            <person name="Zhao R."/>
            <person name="Li G."/>
            <person name="Mu C."/>
            <person name="Tian Q."/>
            <person name="Mei H."/>
            <person name="Zhang T."/>
            <person name="Gao T."/>
            <person name="Zhang H."/>
        </authorList>
    </citation>
    <scope>NUCLEOTIDE SEQUENCE</scope>
    <source>
        <strain evidence="2">KEN1</strain>
    </source>
</reference>
<reference evidence="2" key="1">
    <citation type="submission" date="2020-06" db="EMBL/GenBank/DDBJ databases">
        <authorList>
            <person name="Li T."/>
            <person name="Hu X."/>
            <person name="Zhang T."/>
            <person name="Song X."/>
            <person name="Zhang H."/>
            <person name="Dai N."/>
            <person name="Sheng W."/>
            <person name="Hou X."/>
            <person name="Wei L."/>
        </authorList>
    </citation>
    <scope>NUCLEOTIDE SEQUENCE</scope>
    <source>
        <strain evidence="2">KEN1</strain>
        <tissue evidence="2">Leaf</tissue>
    </source>
</reference>
<feature type="region of interest" description="Disordered" evidence="1">
    <location>
        <begin position="76"/>
        <end position="149"/>
    </location>
</feature>
<feature type="compositionally biased region" description="Basic and acidic residues" evidence="1">
    <location>
        <begin position="25"/>
        <end position="34"/>
    </location>
</feature>
<dbReference type="Pfam" id="PF04979">
    <property type="entry name" value="IPP-2"/>
    <property type="match status" value="1"/>
</dbReference>
<dbReference type="GO" id="GO:0009966">
    <property type="term" value="P:regulation of signal transduction"/>
    <property type="evidence" value="ECO:0007669"/>
    <property type="project" value="InterPro"/>
</dbReference>
<feature type="compositionally biased region" description="Basic and acidic residues" evidence="1">
    <location>
        <begin position="185"/>
        <end position="196"/>
    </location>
</feature>
<dbReference type="AlphaFoldDB" id="A0AAW2T854"/>
<proteinExistence type="predicted"/>
<comment type="caution">
    <text evidence="2">The sequence shown here is derived from an EMBL/GenBank/DDBJ whole genome shotgun (WGS) entry which is preliminary data.</text>
</comment>
<name>A0AAW2T854_9LAMI</name>
<dbReference type="InterPro" id="IPR007062">
    <property type="entry name" value="PPI-2"/>
</dbReference>
<keyword evidence="2" id="KW-0650">Protein phosphatase inhibitor</keyword>
<feature type="compositionally biased region" description="Polar residues" evidence="1">
    <location>
        <begin position="130"/>
        <end position="145"/>
    </location>
</feature>
<feature type="compositionally biased region" description="Polar residues" evidence="1">
    <location>
        <begin position="77"/>
        <end position="92"/>
    </location>
</feature>
<accession>A0AAW2T854</accession>
<evidence type="ECO:0000256" key="1">
    <source>
        <dbReference type="SAM" id="MobiDB-lite"/>
    </source>
</evidence>
<dbReference type="GO" id="GO:0004864">
    <property type="term" value="F:protein phosphatase inhibitor activity"/>
    <property type="evidence" value="ECO:0007669"/>
    <property type="project" value="UniProtKB-KW"/>
</dbReference>